<proteinExistence type="predicted"/>
<keyword evidence="2" id="KW-1185">Reference proteome</keyword>
<dbReference type="RefSeq" id="WP_119530674.1">
    <property type="nucleotide sequence ID" value="NZ_JBHSSP010000004.1"/>
</dbReference>
<evidence type="ECO:0000313" key="1">
    <source>
        <dbReference type="EMBL" id="RIY39173.1"/>
    </source>
</evidence>
<gene>
    <name evidence="1" type="ORF">CKF58_02725</name>
</gene>
<sequence>MQAYHKRFSGTIAHKLNINANFFSKTFLLGIVSLGLGFSFTSVTYAEDNGFLVTNPQVANPKTYTPGNTVTINTSDGNTQVVHTNATTGKQESYWLAPNQNAPLNLYRLGREGRNKELFYNFNLANNYWYNASTFLRSFYYRELGSASPFYKAAYFNSAYFNAYPYVNPVDLRLGRDYAAWYPSFNLPISSISKTIFSPTSGIVQYAYRASYMRPFYRSNSPYNGVNNFTNEVYGAGISIPVGEHGRFSVEVSTPVYNSNKRY</sequence>
<protein>
    <submittedName>
        <fullName evidence="1">Uncharacterized protein</fullName>
    </submittedName>
</protein>
<name>A0A3A1YLK5_9GAMM</name>
<dbReference type="Proteomes" id="UP000265916">
    <property type="component" value="Unassembled WGS sequence"/>
</dbReference>
<dbReference type="AlphaFoldDB" id="A0A3A1YLK5"/>
<reference evidence="1 2" key="1">
    <citation type="submission" date="2017-08" db="EMBL/GenBank/DDBJ databases">
        <title>Reclassification of Bisgaard taxon 37 and 44.</title>
        <authorList>
            <person name="Christensen H."/>
        </authorList>
    </citation>
    <scope>NUCLEOTIDE SEQUENCE [LARGE SCALE GENOMIC DNA]</scope>
    <source>
        <strain evidence="1 2">111</strain>
    </source>
</reference>
<organism evidence="1 2">
    <name type="scientific">Psittacicella hinzii</name>
    <dbReference type="NCBI Taxonomy" id="2028575"/>
    <lineage>
        <taxon>Bacteria</taxon>
        <taxon>Pseudomonadati</taxon>
        <taxon>Pseudomonadota</taxon>
        <taxon>Gammaproteobacteria</taxon>
        <taxon>Pasteurellales</taxon>
        <taxon>Psittacicellaceae</taxon>
        <taxon>Psittacicella</taxon>
    </lineage>
</organism>
<evidence type="ECO:0000313" key="2">
    <source>
        <dbReference type="Proteomes" id="UP000265916"/>
    </source>
</evidence>
<comment type="caution">
    <text evidence="1">The sequence shown here is derived from an EMBL/GenBank/DDBJ whole genome shotgun (WGS) entry which is preliminary data.</text>
</comment>
<dbReference type="EMBL" id="NRJG01000040">
    <property type="protein sequence ID" value="RIY39173.1"/>
    <property type="molecule type" value="Genomic_DNA"/>
</dbReference>
<accession>A0A3A1YLK5</accession>